<reference evidence="2 3" key="1">
    <citation type="submission" date="2019-04" db="EMBL/GenBank/DDBJ databases">
        <title>Friends and foes A comparative genomics study of 23 Aspergillus species from section Flavi.</title>
        <authorList>
            <consortium name="DOE Joint Genome Institute"/>
            <person name="Kjaerbolling I."/>
            <person name="Vesth T."/>
            <person name="Frisvad J.C."/>
            <person name="Nybo J.L."/>
            <person name="Theobald S."/>
            <person name="Kildgaard S."/>
            <person name="Isbrandt T."/>
            <person name="Kuo A."/>
            <person name="Sato A."/>
            <person name="Lyhne E.K."/>
            <person name="Kogle M.E."/>
            <person name="Wiebenga A."/>
            <person name="Kun R.S."/>
            <person name="Lubbers R.J."/>
            <person name="Makela M.R."/>
            <person name="Barry K."/>
            <person name="Chovatia M."/>
            <person name="Clum A."/>
            <person name="Daum C."/>
            <person name="Haridas S."/>
            <person name="He G."/>
            <person name="LaButti K."/>
            <person name="Lipzen A."/>
            <person name="Mondo S."/>
            <person name="Riley R."/>
            <person name="Salamov A."/>
            <person name="Simmons B.A."/>
            <person name="Magnuson J.K."/>
            <person name="Henrissat B."/>
            <person name="Mortensen U.H."/>
            <person name="Larsen T.O."/>
            <person name="Devries R.P."/>
            <person name="Grigoriev I.V."/>
            <person name="Machida M."/>
            <person name="Baker S.E."/>
            <person name="Andersen M.R."/>
        </authorList>
    </citation>
    <scope>NUCLEOTIDE SEQUENCE [LARGE SCALE GENOMIC DNA]</scope>
    <source>
        <strain evidence="2 3">CBS 151.66</strain>
    </source>
</reference>
<keyword evidence="1" id="KW-0812">Transmembrane</keyword>
<organism evidence="2 3">
    <name type="scientific">Aspergillus leporis</name>
    <dbReference type="NCBI Taxonomy" id="41062"/>
    <lineage>
        <taxon>Eukaryota</taxon>
        <taxon>Fungi</taxon>
        <taxon>Dikarya</taxon>
        <taxon>Ascomycota</taxon>
        <taxon>Pezizomycotina</taxon>
        <taxon>Eurotiomycetes</taxon>
        <taxon>Eurotiomycetidae</taxon>
        <taxon>Eurotiales</taxon>
        <taxon>Aspergillaceae</taxon>
        <taxon>Aspergillus</taxon>
        <taxon>Aspergillus subgen. Circumdati</taxon>
    </lineage>
</organism>
<evidence type="ECO:0000313" key="3">
    <source>
        <dbReference type="Proteomes" id="UP000326565"/>
    </source>
</evidence>
<dbReference type="PANTHER" id="PTHR35179">
    <property type="entry name" value="PROTEIN CBG02620"/>
    <property type="match status" value="1"/>
</dbReference>
<feature type="transmembrane region" description="Helical" evidence="1">
    <location>
        <begin position="195"/>
        <end position="214"/>
    </location>
</feature>
<dbReference type="AlphaFoldDB" id="A0A5N5WHZ2"/>
<evidence type="ECO:0000313" key="2">
    <source>
        <dbReference type="EMBL" id="KAB8067869.1"/>
    </source>
</evidence>
<feature type="transmembrane region" description="Helical" evidence="1">
    <location>
        <begin position="72"/>
        <end position="94"/>
    </location>
</feature>
<keyword evidence="1" id="KW-1133">Transmembrane helix</keyword>
<feature type="transmembrane region" description="Helical" evidence="1">
    <location>
        <begin position="154"/>
        <end position="174"/>
    </location>
</feature>
<dbReference type="PANTHER" id="PTHR35179:SF1">
    <property type="entry name" value="INTEGRAL MEMBRANE PROTEIN"/>
    <property type="match status" value="1"/>
</dbReference>
<name>A0A5N5WHZ2_9EURO</name>
<dbReference type="EMBL" id="ML732436">
    <property type="protein sequence ID" value="KAB8067869.1"/>
    <property type="molecule type" value="Genomic_DNA"/>
</dbReference>
<keyword evidence="1" id="KW-0472">Membrane</keyword>
<protein>
    <recommendedName>
        <fullName evidence="4">Organic solute transporter Ostalpha-domain-containing protein</fullName>
    </recommendedName>
</protein>
<feature type="transmembrane region" description="Helical" evidence="1">
    <location>
        <begin position="12"/>
        <end position="30"/>
    </location>
</feature>
<proteinExistence type="predicted"/>
<dbReference type="Proteomes" id="UP000326565">
    <property type="component" value="Unassembled WGS sequence"/>
</dbReference>
<feature type="transmembrane region" description="Helical" evidence="1">
    <location>
        <begin position="114"/>
        <end position="134"/>
    </location>
</feature>
<dbReference type="OrthoDB" id="3205825at2759"/>
<gene>
    <name evidence="2" type="ORF">BDV29DRAFT_185471</name>
</gene>
<evidence type="ECO:0000256" key="1">
    <source>
        <dbReference type="SAM" id="Phobius"/>
    </source>
</evidence>
<sequence length="331" mass="37700">MVTSANDFKLVGLAAGFTLGFGFLTVWNAIKQTAAIEKAYKSFYVILVWIEILSNVTIAVLGWLVLEGVIPGIPPVLAVLLFCWVIEIQCLMQIIINRIAVVVDKKEKAIKMKWAIAALITLINIAVFCIWIPAHTNPPVNNTFVEINRYWDPISKGLICVVDACLNVWFLRVVRVRLIRQNGLKKYGPLVRFNMRVMFVSILMDALLIGLMFLPNPMVYIQYHPVTYMVKLNIEMKMASLIRKLAKDSNISEMHEATMHLTGDFPPPDPCPKTYDMERAAKHARHVRHIHFAEVENEGFEPEDLKILKTTSVRVVTSPRPFVYDRPSHMI</sequence>
<feature type="transmembrane region" description="Helical" evidence="1">
    <location>
        <begin position="42"/>
        <end position="66"/>
    </location>
</feature>
<accession>A0A5N5WHZ2</accession>
<evidence type="ECO:0008006" key="4">
    <source>
        <dbReference type="Google" id="ProtNLM"/>
    </source>
</evidence>
<keyword evidence="3" id="KW-1185">Reference proteome</keyword>